<evidence type="ECO:0000256" key="1">
    <source>
        <dbReference type="SAM" id="MobiDB-lite"/>
    </source>
</evidence>
<keyword evidence="3" id="KW-1185">Reference proteome</keyword>
<evidence type="ECO:0000313" key="3">
    <source>
        <dbReference type="Proteomes" id="UP000245910"/>
    </source>
</evidence>
<reference evidence="3" key="1">
    <citation type="submission" date="2014-10" db="EMBL/GenBank/DDBJ databases">
        <authorList>
            <person name="King R."/>
        </authorList>
    </citation>
    <scope>NUCLEOTIDE SEQUENCE [LARGE SCALE GENOMIC DNA]</scope>
    <source>
        <strain evidence="3">A3/5</strain>
    </source>
</reference>
<feature type="region of interest" description="Disordered" evidence="1">
    <location>
        <begin position="1"/>
        <end position="23"/>
    </location>
</feature>
<dbReference type="Proteomes" id="UP000245910">
    <property type="component" value="Chromosome I"/>
</dbReference>
<sequence>MEQQHSEGPQVQAPDIGGLNMSADNTSSREVAVEKFLKDLDECQIMANTIKDYTSSVVDNVVGLLDPINGGAGKIRKLRDEMVSLESEGKASQKLQK</sequence>
<dbReference type="EMBL" id="LN649229">
    <property type="protein sequence ID" value="CEI67136.1"/>
    <property type="molecule type" value="Genomic_DNA"/>
</dbReference>
<name>A0A2L2TT56_9HYPO</name>
<accession>A0A2L2TT56</accession>
<proteinExistence type="predicted"/>
<protein>
    <submittedName>
        <fullName evidence="2">Uncharacterized protein</fullName>
    </submittedName>
</protein>
<organism evidence="2 3">
    <name type="scientific">Fusarium venenatum</name>
    <dbReference type="NCBI Taxonomy" id="56646"/>
    <lineage>
        <taxon>Eukaryota</taxon>
        <taxon>Fungi</taxon>
        <taxon>Dikarya</taxon>
        <taxon>Ascomycota</taxon>
        <taxon>Pezizomycotina</taxon>
        <taxon>Sordariomycetes</taxon>
        <taxon>Hypocreomycetidae</taxon>
        <taxon>Hypocreales</taxon>
        <taxon>Nectriaceae</taxon>
        <taxon>Fusarium</taxon>
    </lineage>
</organism>
<evidence type="ECO:0000313" key="2">
    <source>
        <dbReference type="EMBL" id="CEI67136.1"/>
    </source>
</evidence>
<dbReference type="AlphaFoldDB" id="A0A2L2TT56"/>